<dbReference type="GO" id="GO:0008206">
    <property type="term" value="P:bile acid metabolic process"/>
    <property type="evidence" value="ECO:0007669"/>
    <property type="project" value="UniProtKB-ARBA"/>
</dbReference>
<gene>
    <name evidence="3" type="ORF">HNR32_002114</name>
</gene>
<evidence type="ECO:0000256" key="2">
    <source>
        <dbReference type="ARBA" id="ARBA00023002"/>
    </source>
</evidence>
<dbReference type="GO" id="GO:0004316">
    <property type="term" value="F:3-oxoacyl-[acyl-carrier-protein] reductase (NADPH) activity"/>
    <property type="evidence" value="ECO:0007669"/>
    <property type="project" value="UniProtKB-EC"/>
</dbReference>
<comment type="caution">
    <text evidence="3">The sequence shown here is derived from an EMBL/GenBank/DDBJ whole genome shotgun (WGS) entry which is preliminary data.</text>
</comment>
<dbReference type="FunFam" id="3.40.50.720:FF:000084">
    <property type="entry name" value="Short-chain dehydrogenase reductase"/>
    <property type="match status" value="1"/>
</dbReference>
<dbReference type="PRINTS" id="PR00080">
    <property type="entry name" value="SDRFAMILY"/>
</dbReference>
<sequence>MLLENKYAIVTGATRGIGRQIALTLAKNGADLIVTGTNDKLLQQLAEEIQSLGQKCFVNIGNIADPAAAKALAVNVEKNFPQIDILVNNAGINMRKPTLDMLDDEWQKIIDVNLNGTFYTCKAILPYMVKQEHGVIVNVSSSTAKTPHRNATPAYGASKAGINYLTQHLALEMAKYNIRVNAVCPGPIETDMSKQWTTEYRKKLLERIPLKKLGQPADVANMVLFLASDMAVFITGESININGGIYMN</sequence>
<dbReference type="SUPFAM" id="SSF51735">
    <property type="entry name" value="NAD(P)-binding Rossmann-fold domains"/>
    <property type="match status" value="1"/>
</dbReference>
<organism evidence="3 4">
    <name type="scientific">Pectinatus brassicae</name>
    <dbReference type="NCBI Taxonomy" id="862415"/>
    <lineage>
        <taxon>Bacteria</taxon>
        <taxon>Bacillati</taxon>
        <taxon>Bacillota</taxon>
        <taxon>Negativicutes</taxon>
        <taxon>Selenomonadales</taxon>
        <taxon>Selenomonadaceae</taxon>
        <taxon>Pectinatus</taxon>
    </lineage>
</organism>
<dbReference type="EC" id="1.1.1.100" evidence="3"/>
<dbReference type="InterPro" id="IPR020904">
    <property type="entry name" value="Sc_DH/Rdtase_CS"/>
</dbReference>
<keyword evidence="2 3" id="KW-0560">Oxidoreductase</keyword>
<accession>A0A840UJ02</accession>
<dbReference type="PRINTS" id="PR00081">
    <property type="entry name" value="GDHRDH"/>
</dbReference>
<dbReference type="Proteomes" id="UP000559117">
    <property type="component" value="Unassembled WGS sequence"/>
</dbReference>
<dbReference type="Gene3D" id="3.40.50.720">
    <property type="entry name" value="NAD(P)-binding Rossmann-like Domain"/>
    <property type="match status" value="1"/>
</dbReference>
<dbReference type="Pfam" id="PF13561">
    <property type="entry name" value="adh_short_C2"/>
    <property type="match status" value="1"/>
</dbReference>
<dbReference type="InterPro" id="IPR002347">
    <property type="entry name" value="SDR_fam"/>
</dbReference>
<evidence type="ECO:0000313" key="4">
    <source>
        <dbReference type="Proteomes" id="UP000559117"/>
    </source>
</evidence>
<reference evidence="3 4" key="1">
    <citation type="submission" date="2020-08" db="EMBL/GenBank/DDBJ databases">
        <title>Genomic Encyclopedia of Type Strains, Phase IV (KMG-IV): sequencing the most valuable type-strain genomes for metagenomic binning, comparative biology and taxonomic classification.</title>
        <authorList>
            <person name="Goeker M."/>
        </authorList>
    </citation>
    <scope>NUCLEOTIDE SEQUENCE [LARGE SCALE GENOMIC DNA]</scope>
    <source>
        <strain evidence="3 4">DSM 24661</strain>
    </source>
</reference>
<evidence type="ECO:0000313" key="3">
    <source>
        <dbReference type="EMBL" id="MBB5336959.1"/>
    </source>
</evidence>
<comment type="similarity">
    <text evidence="1">Belongs to the short-chain dehydrogenases/reductases (SDR) family.</text>
</comment>
<protein>
    <submittedName>
        <fullName evidence="3">3-oxoacyl-[acyl-carrier protein] reductase</fullName>
        <ecNumber evidence="3">1.1.1.100</ecNumber>
    </submittedName>
</protein>
<keyword evidence="4" id="KW-1185">Reference proteome</keyword>
<dbReference type="RefSeq" id="WP_183862371.1">
    <property type="nucleotide sequence ID" value="NZ_JACHFH010000029.1"/>
</dbReference>
<dbReference type="NCBIfam" id="NF009466">
    <property type="entry name" value="PRK12826.1-2"/>
    <property type="match status" value="1"/>
</dbReference>
<dbReference type="AlphaFoldDB" id="A0A840UJ02"/>
<name>A0A840UJ02_9FIRM</name>
<dbReference type="EMBL" id="JACHFH010000029">
    <property type="protein sequence ID" value="MBB5336959.1"/>
    <property type="molecule type" value="Genomic_DNA"/>
</dbReference>
<proteinExistence type="inferred from homology"/>
<dbReference type="PANTHER" id="PTHR42760">
    <property type="entry name" value="SHORT-CHAIN DEHYDROGENASES/REDUCTASES FAMILY MEMBER"/>
    <property type="match status" value="1"/>
</dbReference>
<dbReference type="PROSITE" id="PS00061">
    <property type="entry name" value="ADH_SHORT"/>
    <property type="match status" value="1"/>
</dbReference>
<dbReference type="InterPro" id="IPR036291">
    <property type="entry name" value="NAD(P)-bd_dom_sf"/>
</dbReference>
<evidence type="ECO:0000256" key="1">
    <source>
        <dbReference type="ARBA" id="ARBA00006484"/>
    </source>
</evidence>
<dbReference type="NCBIfam" id="NF005559">
    <property type="entry name" value="PRK07231.1"/>
    <property type="match status" value="1"/>
</dbReference>